<keyword evidence="2" id="KW-0804">Transcription</keyword>
<dbReference type="Proteomes" id="UP001642487">
    <property type="component" value="Chromosome 2"/>
</dbReference>
<keyword evidence="5" id="KW-1185">Reference proteome</keyword>
<keyword evidence="2" id="KW-0806">Transcription termination</keyword>
<name>A0ABP0Y4T3_9ROSI</name>
<evidence type="ECO:0000256" key="2">
    <source>
        <dbReference type="ARBA" id="ARBA00022472"/>
    </source>
</evidence>
<reference evidence="4 5" key="1">
    <citation type="submission" date="2024-03" db="EMBL/GenBank/DDBJ databases">
        <authorList>
            <person name="Gkanogiannis A."/>
            <person name="Becerra Lopez-Lavalle L."/>
        </authorList>
    </citation>
    <scope>NUCLEOTIDE SEQUENCE [LARGE SCALE GENOMIC DNA]</scope>
</reference>
<organism evidence="4 5">
    <name type="scientific">Citrullus colocynthis</name>
    <name type="common">colocynth</name>
    <dbReference type="NCBI Taxonomy" id="252529"/>
    <lineage>
        <taxon>Eukaryota</taxon>
        <taxon>Viridiplantae</taxon>
        <taxon>Streptophyta</taxon>
        <taxon>Embryophyta</taxon>
        <taxon>Tracheophyta</taxon>
        <taxon>Spermatophyta</taxon>
        <taxon>Magnoliopsida</taxon>
        <taxon>eudicotyledons</taxon>
        <taxon>Gunneridae</taxon>
        <taxon>Pentapetalae</taxon>
        <taxon>rosids</taxon>
        <taxon>fabids</taxon>
        <taxon>Cucurbitales</taxon>
        <taxon>Cucurbitaceae</taxon>
        <taxon>Benincaseae</taxon>
        <taxon>Citrullus</taxon>
    </lineage>
</organism>
<dbReference type="Pfam" id="PF02536">
    <property type="entry name" value="mTERF"/>
    <property type="match status" value="1"/>
</dbReference>
<dbReference type="SMART" id="SM00733">
    <property type="entry name" value="Mterf"/>
    <property type="match status" value="3"/>
</dbReference>
<dbReference type="InterPro" id="IPR003690">
    <property type="entry name" value="MTERF"/>
</dbReference>
<dbReference type="Gene3D" id="1.25.70.10">
    <property type="entry name" value="Transcription termination factor 3, mitochondrial"/>
    <property type="match status" value="1"/>
</dbReference>
<dbReference type="EMBL" id="OZ021736">
    <property type="protein sequence ID" value="CAK9315418.1"/>
    <property type="molecule type" value="Genomic_DNA"/>
</dbReference>
<keyword evidence="2" id="KW-0805">Transcription regulation</keyword>
<comment type="similarity">
    <text evidence="1">Belongs to the mTERF family.</text>
</comment>
<dbReference type="PANTHER" id="PTHR13068">
    <property type="entry name" value="CGI-12 PROTEIN-RELATED"/>
    <property type="match status" value="1"/>
</dbReference>
<evidence type="ECO:0000313" key="4">
    <source>
        <dbReference type="EMBL" id="CAK9315418.1"/>
    </source>
</evidence>
<dbReference type="InterPro" id="IPR038538">
    <property type="entry name" value="MTERF_sf"/>
</dbReference>
<proteinExistence type="inferred from homology"/>
<evidence type="ECO:0000313" key="5">
    <source>
        <dbReference type="Proteomes" id="UP001642487"/>
    </source>
</evidence>
<sequence length="209" mass="23738">SKGFEEKSIHEMFTKCKRFEGTHKEIASENWDYLKNIGIQERKLRHMVSKYPKILTICLNGKLALDIPEKQLGKTILLNPRLISYSIVPKLSEIVDFLASFGLDKEGMIGKVLVKYPFLMGYIVDKRLHPTLESLKSMGLKDVDLQAVAVGYPEIVAMVAGYPPVLIKSIKCSIEPGINFLIEVMGRKIEEIAGYPDFFRHGLKKRLEL</sequence>
<feature type="non-terminal residue" evidence="4">
    <location>
        <position position="1"/>
    </location>
</feature>
<evidence type="ECO:0000256" key="1">
    <source>
        <dbReference type="ARBA" id="ARBA00007692"/>
    </source>
</evidence>
<keyword evidence="3" id="KW-0809">Transit peptide</keyword>
<protein>
    <submittedName>
        <fullName evidence="4">Uncharacterized protein</fullName>
    </submittedName>
</protein>
<dbReference type="PANTHER" id="PTHR13068:SF5">
    <property type="entry name" value="TRANSCRIPTION TERMINATION FACTOR MTERF6, CHLOROPLASTIC_MITOCHONDRIAL"/>
    <property type="match status" value="1"/>
</dbReference>
<gene>
    <name evidence="4" type="ORF">CITCOLO1_LOCUS7213</name>
</gene>
<evidence type="ECO:0000256" key="3">
    <source>
        <dbReference type="ARBA" id="ARBA00022946"/>
    </source>
</evidence>
<accession>A0ABP0Y4T3</accession>